<proteinExistence type="predicted"/>
<keyword evidence="2" id="KW-1185">Reference proteome</keyword>
<protein>
    <recommendedName>
        <fullName evidence="3">DUF370 domain-containing protein</fullName>
    </recommendedName>
</protein>
<dbReference type="Pfam" id="PF04025">
    <property type="entry name" value="RemA-like"/>
    <property type="match status" value="1"/>
</dbReference>
<gene>
    <name evidence="1" type="ORF">SAMN05216498_0609</name>
</gene>
<dbReference type="AlphaFoldDB" id="A0A1G9W5A1"/>
<dbReference type="OrthoDB" id="9811390at2"/>
<dbReference type="EMBL" id="FNIG01000001">
    <property type="protein sequence ID" value="SDM79712.1"/>
    <property type="molecule type" value="Genomic_DNA"/>
</dbReference>
<reference evidence="1 2" key="1">
    <citation type="submission" date="2016-10" db="EMBL/GenBank/DDBJ databases">
        <authorList>
            <person name="de Groot N.N."/>
        </authorList>
    </citation>
    <scope>NUCLEOTIDE SEQUENCE [LARGE SCALE GENOMIC DNA]</scope>
    <source>
        <strain evidence="1 2">CGMCC 1.3442</strain>
    </source>
</reference>
<dbReference type="RefSeq" id="WP_093855130.1">
    <property type="nucleotide sequence ID" value="NZ_BJVZ01000003.1"/>
</dbReference>
<evidence type="ECO:0000313" key="2">
    <source>
        <dbReference type="Proteomes" id="UP000199334"/>
    </source>
</evidence>
<dbReference type="InterPro" id="IPR007169">
    <property type="entry name" value="RemA-like"/>
</dbReference>
<dbReference type="NCBIfam" id="NF046065">
    <property type="entry name" value="MtxRegRemB"/>
    <property type="match status" value="1"/>
</dbReference>
<evidence type="ECO:0008006" key="3">
    <source>
        <dbReference type="Google" id="ProtNLM"/>
    </source>
</evidence>
<organism evidence="1 2">
    <name type="scientific">Tenuibacillus multivorans</name>
    <dbReference type="NCBI Taxonomy" id="237069"/>
    <lineage>
        <taxon>Bacteria</taxon>
        <taxon>Bacillati</taxon>
        <taxon>Bacillota</taxon>
        <taxon>Bacilli</taxon>
        <taxon>Bacillales</taxon>
        <taxon>Bacillaceae</taxon>
        <taxon>Tenuibacillus</taxon>
    </lineage>
</organism>
<accession>A0A1G9W5A1</accession>
<dbReference type="STRING" id="237069.SAMN05216498_0609"/>
<sequence length="96" mass="11059">MFIHIGDENVIRSRDVVSIIDYNLFNSSSIIEEMIFKQRESGNVSDSSYEEAKSIVITVNHIYFSSLSVSTLNRRAQLSYKLDKVDDITDTYDIEE</sequence>
<name>A0A1G9W5A1_9BACI</name>
<dbReference type="Proteomes" id="UP000199334">
    <property type="component" value="Unassembled WGS sequence"/>
</dbReference>
<evidence type="ECO:0000313" key="1">
    <source>
        <dbReference type="EMBL" id="SDM79712.1"/>
    </source>
</evidence>